<reference evidence="2" key="1">
    <citation type="submission" date="2021-01" db="EMBL/GenBank/DDBJ databases">
        <title>Whole genome shotgun sequence of Acrocarpospora phusangensis NBRC 108782.</title>
        <authorList>
            <person name="Komaki H."/>
            <person name="Tamura T."/>
        </authorList>
    </citation>
    <scope>NUCLEOTIDE SEQUENCE</scope>
    <source>
        <strain evidence="2">NBRC 108782</strain>
    </source>
</reference>
<sequence>MTRLGTADPAEVLHLKVGDLVEVRSEAEILATLDEKGELDSLPFMPEMLQFVGQRLTVHKVAHKLCDTISRTGLRKMERAVHLTGTRCDGSAHGGCQTACTLYWKEAWLKRVEPGTPPTTPTTPTPRPDRMLPLLEVNTRKEPGPEGEERFSCQSTELLRAAPTCVPFTDMKQYVVDVRSGNAGVVATLRGMLVGAFNRYQKLSRRFLPRWLWIKGGLRWGFVRGFAEGATPTEVLDLQPGELVRIKPKAEILRTLNKDQLNRGMGFEEEMARFCGQTARVVARVDQCIDEPTGRMLQMKNPCIVLDGIVCSGVYNLNCPREFVPFWREIWLERVEDLPVS</sequence>
<evidence type="ECO:0000256" key="1">
    <source>
        <dbReference type="SAM" id="MobiDB-lite"/>
    </source>
</evidence>
<organism evidence="2 3">
    <name type="scientific">Acrocarpospora phusangensis</name>
    <dbReference type="NCBI Taxonomy" id="1070424"/>
    <lineage>
        <taxon>Bacteria</taxon>
        <taxon>Bacillati</taxon>
        <taxon>Actinomycetota</taxon>
        <taxon>Actinomycetes</taxon>
        <taxon>Streptosporangiales</taxon>
        <taxon>Streptosporangiaceae</taxon>
        <taxon>Acrocarpospora</taxon>
    </lineage>
</organism>
<dbReference type="AlphaFoldDB" id="A0A919Q7I6"/>
<comment type="caution">
    <text evidence="2">The sequence shown here is derived from an EMBL/GenBank/DDBJ whole genome shotgun (WGS) entry which is preliminary data.</text>
</comment>
<gene>
    <name evidence="2" type="ORF">Aph01nite_06730</name>
</gene>
<name>A0A919Q7I6_9ACTN</name>
<dbReference type="RefSeq" id="WP_204039216.1">
    <property type="nucleotide sequence ID" value="NZ_BOOA01000004.1"/>
</dbReference>
<evidence type="ECO:0000313" key="3">
    <source>
        <dbReference type="Proteomes" id="UP000640052"/>
    </source>
</evidence>
<dbReference type="Proteomes" id="UP000640052">
    <property type="component" value="Unassembled WGS sequence"/>
</dbReference>
<feature type="compositionally biased region" description="Pro residues" evidence="1">
    <location>
        <begin position="115"/>
        <end position="126"/>
    </location>
</feature>
<feature type="region of interest" description="Disordered" evidence="1">
    <location>
        <begin position="112"/>
        <end position="131"/>
    </location>
</feature>
<protein>
    <submittedName>
        <fullName evidence="2">Uncharacterized protein</fullName>
    </submittedName>
</protein>
<keyword evidence="3" id="KW-1185">Reference proteome</keyword>
<evidence type="ECO:0000313" key="2">
    <source>
        <dbReference type="EMBL" id="GIH22363.1"/>
    </source>
</evidence>
<dbReference type="EMBL" id="BOOA01000004">
    <property type="protein sequence ID" value="GIH22363.1"/>
    <property type="molecule type" value="Genomic_DNA"/>
</dbReference>
<accession>A0A919Q7I6</accession>
<proteinExistence type="predicted"/>